<dbReference type="PROSITE" id="PS50110">
    <property type="entry name" value="RESPONSE_REGULATORY"/>
    <property type="match status" value="1"/>
</dbReference>
<dbReference type="PANTHER" id="PTHR44591">
    <property type="entry name" value="STRESS RESPONSE REGULATOR PROTEIN 1"/>
    <property type="match status" value="1"/>
</dbReference>
<evidence type="ECO:0000256" key="1">
    <source>
        <dbReference type="ARBA" id="ARBA00022553"/>
    </source>
</evidence>
<dbReference type="InterPro" id="IPR011006">
    <property type="entry name" value="CheY-like_superfamily"/>
</dbReference>
<dbReference type="Gene3D" id="3.40.50.2300">
    <property type="match status" value="1"/>
</dbReference>
<dbReference type="EMBL" id="AP025592">
    <property type="protein sequence ID" value="BDG09955.1"/>
    <property type="molecule type" value="Genomic_DNA"/>
</dbReference>
<reference evidence="5" key="1">
    <citation type="journal article" date="2022" name="Int. J. Syst. Evol. Microbiol.">
        <title>Anaeromyxobacter oryzae sp. nov., Anaeromyxobacter diazotrophicus sp. nov. and Anaeromyxobacter paludicola sp. nov., isolated from paddy soils.</title>
        <authorList>
            <person name="Itoh H."/>
            <person name="Xu Z."/>
            <person name="Mise K."/>
            <person name="Masuda Y."/>
            <person name="Ushijima N."/>
            <person name="Hayakawa C."/>
            <person name="Shiratori Y."/>
            <person name="Senoo K."/>
        </authorList>
    </citation>
    <scope>NUCLEOTIDE SEQUENCE [LARGE SCALE GENOMIC DNA]</scope>
    <source>
        <strain evidence="5">Red630</strain>
    </source>
</reference>
<dbReference type="RefSeq" id="WP_248342353.1">
    <property type="nucleotide sequence ID" value="NZ_AP025592.1"/>
</dbReference>
<dbReference type="PANTHER" id="PTHR44591:SF23">
    <property type="entry name" value="CHEY SUBFAMILY"/>
    <property type="match status" value="1"/>
</dbReference>
<gene>
    <name evidence="4" type="ORF">AMPC_30680</name>
</gene>
<dbReference type="InterPro" id="IPR050595">
    <property type="entry name" value="Bact_response_regulator"/>
</dbReference>
<evidence type="ECO:0000313" key="5">
    <source>
        <dbReference type="Proteomes" id="UP001162734"/>
    </source>
</evidence>
<evidence type="ECO:0000313" key="4">
    <source>
        <dbReference type="EMBL" id="BDG09955.1"/>
    </source>
</evidence>
<dbReference type="SUPFAM" id="SSF52172">
    <property type="entry name" value="CheY-like"/>
    <property type="match status" value="1"/>
</dbReference>
<dbReference type="Proteomes" id="UP001162734">
    <property type="component" value="Chromosome"/>
</dbReference>
<feature type="modified residue" description="4-aspartylphosphate" evidence="2">
    <location>
        <position position="69"/>
    </location>
</feature>
<evidence type="ECO:0000256" key="2">
    <source>
        <dbReference type="PROSITE-ProRule" id="PRU00169"/>
    </source>
</evidence>
<keyword evidence="5" id="KW-1185">Reference proteome</keyword>
<feature type="domain" description="Response regulatory" evidence="3">
    <location>
        <begin position="20"/>
        <end position="134"/>
    </location>
</feature>
<dbReference type="Pfam" id="PF00072">
    <property type="entry name" value="Response_reg"/>
    <property type="match status" value="1"/>
</dbReference>
<sequence length="135" mass="14786">MHASTPRHDPLPVTRPASYDVLVVDDDADIRETVEEILSCEGFEVATARNGAEALERLRAGVPRLILLDLFMPVMDGVEFRRNQLADPALAGVPTVVISAADALELRVSTLHLTGALEKPLHLDVLMQTVERFCC</sequence>
<dbReference type="InterPro" id="IPR001789">
    <property type="entry name" value="Sig_transdc_resp-reg_receiver"/>
</dbReference>
<name>A0ABM7XDK1_9BACT</name>
<organism evidence="4 5">
    <name type="scientific">Anaeromyxobacter paludicola</name>
    <dbReference type="NCBI Taxonomy" id="2918171"/>
    <lineage>
        <taxon>Bacteria</taxon>
        <taxon>Pseudomonadati</taxon>
        <taxon>Myxococcota</taxon>
        <taxon>Myxococcia</taxon>
        <taxon>Myxococcales</taxon>
        <taxon>Cystobacterineae</taxon>
        <taxon>Anaeromyxobacteraceae</taxon>
        <taxon>Anaeromyxobacter</taxon>
    </lineage>
</organism>
<dbReference type="SMART" id="SM00448">
    <property type="entry name" value="REC"/>
    <property type="match status" value="1"/>
</dbReference>
<keyword evidence="1 2" id="KW-0597">Phosphoprotein</keyword>
<evidence type="ECO:0000259" key="3">
    <source>
        <dbReference type="PROSITE" id="PS50110"/>
    </source>
</evidence>
<proteinExistence type="predicted"/>
<accession>A0ABM7XDK1</accession>
<protein>
    <submittedName>
        <fullName evidence="4">Response regulator</fullName>
    </submittedName>
</protein>